<keyword evidence="1" id="KW-1133">Transmembrane helix</keyword>
<evidence type="ECO:0000256" key="1">
    <source>
        <dbReference type="SAM" id="Phobius"/>
    </source>
</evidence>
<feature type="transmembrane region" description="Helical" evidence="1">
    <location>
        <begin position="21"/>
        <end position="43"/>
    </location>
</feature>
<gene>
    <name evidence="2" type="ORF">IAB73_00460</name>
</gene>
<dbReference type="InterPro" id="IPR010390">
    <property type="entry name" value="ABC-2_transporter-like"/>
</dbReference>
<accession>A0A9D0Z7P1</accession>
<feature type="transmembrane region" description="Helical" evidence="1">
    <location>
        <begin position="143"/>
        <end position="170"/>
    </location>
</feature>
<dbReference type="Proteomes" id="UP000886887">
    <property type="component" value="Unassembled WGS sequence"/>
</dbReference>
<dbReference type="EMBL" id="DVFJ01000001">
    <property type="protein sequence ID" value="HIQ70679.1"/>
    <property type="molecule type" value="Genomic_DNA"/>
</dbReference>
<dbReference type="PANTHER" id="PTHR36833:SF1">
    <property type="entry name" value="INTEGRAL MEMBRANE TRANSPORT PROTEIN"/>
    <property type="match status" value="1"/>
</dbReference>
<keyword evidence="1" id="KW-0472">Membrane</keyword>
<sequence>MRLYLRYLSIHVRSQMEYRTSLLLTMLGQFLTSFAALLSVLFMMDRFHQVQGFSFEEVLLCFAAVLMAFSLAECFARGFDTFARMIANGEFDRILLRPRGAIFQVLASKIELSRAGRLLQALLVFAYALPRSGVMWTPARAGVLALMVLCGAAVFSGLFVLYAGLCFFTTDGLEFMNIFTDGGREFGMYPLSIYGESVLRVLTFVVPLALFQYYPLLYLTGRATDAAHALCPLLALPFLLPCYGVWRLGLRRYRSTGS</sequence>
<feature type="transmembrane region" description="Helical" evidence="1">
    <location>
        <begin position="226"/>
        <end position="246"/>
    </location>
</feature>
<keyword evidence="1" id="KW-0812">Transmembrane</keyword>
<comment type="caution">
    <text evidence="2">The sequence shown here is derived from an EMBL/GenBank/DDBJ whole genome shotgun (WGS) entry which is preliminary data.</text>
</comment>
<reference evidence="2" key="1">
    <citation type="submission" date="2020-10" db="EMBL/GenBank/DDBJ databases">
        <authorList>
            <person name="Gilroy R."/>
        </authorList>
    </citation>
    <scope>NUCLEOTIDE SEQUENCE</scope>
    <source>
        <strain evidence="2">ChiSxjej2B14-6234</strain>
    </source>
</reference>
<evidence type="ECO:0000313" key="2">
    <source>
        <dbReference type="EMBL" id="HIQ70679.1"/>
    </source>
</evidence>
<reference evidence="2" key="2">
    <citation type="journal article" date="2021" name="PeerJ">
        <title>Extensive microbial diversity within the chicken gut microbiome revealed by metagenomics and culture.</title>
        <authorList>
            <person name="Gilroy R."/>
            <person name="Ravi A."/>
            <person name="Getino M."/>
            <person name="Pursley I."/>
            <person name="Horton D.L."/>
            <person name="Alikhan N.F."/>
            <person name="Baker D."/>
            <person name="Gharbi K."/>
            <person name="Hall N."/>
            <person name="Watson M."/>
            <person name="Adriaenssens E.M."/>
            <person name="Foster-Nyarko E."/>
            <person name="Jarju S."/>
            <person name="Secka A."/>
            <person name="Antonio M."/>
            <person name="Oren A."/>
            <person name="Chaudhuri R.R."/>
            <person name="La Ragione R."/>
            <person name="Hildebrand F."/>
            <person name="Pallen M.J."/>
        </authorList>
    </citation>
    <scope>NUCLEOTIDE SEQUENCE</scope>
    <source>
        <strain evidence="2">ChiSxjej2B14-6234</strain>
    </source>
</reference>
<dbReference type="Pfam" id="PF06182">
    <property type="entry name" value="ABC2_membrane_6"/>
    <property type="match status" value="1"/>
</dbReference>
<proteinExistence type="predicted"/>
<feature type="transmembrane region" description="Helical" evidence="1">
    <location>
        <begin position="55"/>
        <end position="76"/>
    </location>
</feature>
<name>A0A9D0Z7P1_9FIRM</name>
<protein>
    <submittedName>
        <fullName evidence="2">ABC-2 family transporter protein</fullName>
    </submittedName>
</protein>
<dbReference type="AlphaFoldDB" id="A0A9D0Z7P1"/>
<dbReference type="PANTHER" id="PTHR36833">
    <property type="entry name" value="SLR0610 PROTEIN-RELATED"/>
    <property type="match status" value="1"/>
</dbReference>
<evidence type="ECO:0000313" key="3">
    <source>
        <dbReference type="Proteomes" id="UP000886887"/>
    </source>
</evidence>
<feature type="transmembrane region" description="Helical" evidence="1">
    <location>
        <begin position="191"/>
        <end position="214"/>
    </location>
</feature>
<organism evidence="2 3">
    <name type="scientific">Candidatus Onthenecus intestinigallinarum</name>
    <dbReference type="NCBI Taxonomy" id="2840875"/>
    <lineage>
        <taxon>Bacteria</taxon>
        <taxon>Bacillati</taxon>
        <taxon>Bacillota</taxon>
        <taxon>Clostridia</taxon>
        <taxon>Eubacteriales</taxon>
        <taxon>Candidatus Onthenecus</taxon>
    </lineage>
</organism>